<comment type="caution">
    <text evidence="2">The sequence shown here is derived from an EMBL/GenBank/DDBJ whole genome shotgun (WGS) entry which is preliminary data.</text>
</comment>
<dbReference type="Proteomes" id="UP000221222">
    <property type="component" value="Unassembled WGS sequence"/>
</dbReference>
<gene>
    <name evidence="2" type="ORF">CPU12_04990</name>
</gene>
<organism evidence="2 3">
    <name type="scientific">Malaciobacter molluscorum LMG 25693</name>
    <dbReference type="NCBI Taxonomy" id="870501"/>
    <lineage>
        <taxon>Bacteria</taxon>
        <taxon>Pseudomonadati</taxon>
        <taxon>Campylobacterota</taxon>
        <taxon>Epsilonproteobacteria</taxon>
        <taxon>Campylobacterales</taxon>
        <taxon>Arcobacteraceae</taxon>
        <taxon>Malaciobacter</taxon>
    </lineage>
</organism>
<keyword evidence="1" id="KW-0472">Membrane</keyword>
<keyword evidence="1" id="KW-1133">Transmembrane helix</keyword>
<feature type="transmembrane region" description="Helical" evidence="1">
    <location>
        <begin position="13"/>
        <end position="46"/>
    </location>
</feature>
<name>A0A2G1DJG0_9BACT</name>
<evidence type="ECO:0000313" key="2">
    <source>
        <dbReference type="EMBL" id="PHO18638.1"/>
    </source>
</evidence>
<sequence length="66" mass="7536">MFVRLSSSLFNEFLSLIFFSTISFILGVILISIFSFLSICCFFKLVETNIYVIKDITINVKSVISI</sequence>
<keyword evidence="1" id="KW-0812">Transmembrane</keyword>
<evidence type="ECO:0000256" key="1">
    <source>
        <dbReference type="SAM" id="Phobius"/>
    </source>
</evidence>
<keyword evidence="3" id="KW-1185">Reference proteome</keyword>
<reference evidence="2 3" key="1">
    <citation type="submission" date="2017-09" db="EMBL/GenBank/DDBJ databases">
        <title>Arcobacter canalis sp. nov., a new species isolated from a water canal contaminated with urban sewage.</title>
        <authorList>
            <person name="Perez-Cataluna A."/>
            <person name="Salas-Masso N."/>
            <person name="Figueras M.J."/>
        </authorList>
    </citation>
    <scope>NUCLEOTIDE SEQUENCE [LARGE SCALE GENOMIC DNA]</scope>
    <source>
        <strain evidence="2 3">F98-3</strain>
    </source>
</reference>
<dbReference type="AlphaFoldDB" id="A0A2G1DJG0"/>
<dbReference type="EMBL" id="NXFY01000005">
    <property type="protein sequence ID" value="PHO18638.1"/>
    <property type="molecule type" value="Genomic_DNA"/>
</dbReference>
<evidence type="ECO:0000313" key="3">
    <source>
        <dbReference type="Proteomes" id="UP000221222"/>
    </source>
</evidence>
<protein>
    <submittedName>
        <fullName evidence="2">Uncharacterized protein</fullName>
    </submittedName>
</protein>
<proteinExistence type="predicted"/>
<accession>A0A2G1DJG0</accession>